<dbReference type="AlphaFoldDB" id="A0A9E2KPE5"/>
<feature type="non-terminal residue" evidence="2">
    <location>
        <position position="1"/>
    </location>
</feature>
<dbReference type="EMBL" id="JAHLFT010000004">
    <property type="protein sequence ID" value="MBU3827591.1"/>
    <property type="molecule type" value="Genomic_DNA"/>
</dbReference>
<feature type="transmembrane region" description="Helical" evidence="1">
    <location>
        <begin position="6"/>
        <end position="26"/>
    </location>
</feature>
<reference evidence="2" key="1">
    <citation type="journal article" date="2021" name="PeerJ">
        <title>Extensive microbial diversity within the chicken gut microbiome revealed by metagenomics and culture.</title>
        <authorList>
            <person name="Gilroy R."/>
            <person name="Ravi A."/>
            <person name="Getino M."/>
            <person name="Pursley I."/>
            <person name="Horton D.L."/>
            <person name="Alikhan N.F."/>
            <person name="Baker D."/>
            <person name="Gharbi K."/>
            <person name="Hall N."/>
            <person name="Watson M."/>
            <person name="Adriaenssens E.M."/>
            <person name="Foster-Nyarko E."/>
            <person name="Jarju S."/>
            <person name="Secka A."/>
            <person name="Antonio M."/>
            <person name="Oren A."/>
            <person name="Chaudhuri R.R."/>
            <person name="La Ragione R."/>
            <person name="Hildebrand F."/>
            <person name="Pallen M.J."/>
        </authorList>
    </citation>
    <scope>NUCLEOTIDE SEQUENCE</scope>
    <source>
        <strain evidence="2">F6-686</strain>
    </source>
</reference>
<evidence type="ECO:0000313" key="3">
    <source>
        <dbReference type="Proteomes" id="UP000823844"/>
    </source>
</evidence>
<accession>A0A9E2KPE5</accession>
<evidence type="ECO:0000313" key="2">
    <source>
        <dbReference type="EMBL" id="MBU3827591.1"/>
    </source>
</evidence>
<evidence type="ECO:0000256" key="1">
    <source>
        <dbReference type="SAM" id="Phobius"/>
    </source>
</evidence>
<organism evidence="2 3">
    <name type="scientific">Candidatus Lactobacillus pullistercoris</name>
    <dbReference type="NCBI Taxonomy" id="2838636"/>
    <lineage>
        <taxon>Bacteria</taxon>
        <taxon>Bacillati</taxon>
        <taxon>Bacillota</taxon>
        <taxon>Bacilli</taxon>
        <taxon>Lactobacillales</taxon>
        <taxon>Lactobacillaceae</taxon>
        <taxon>Lactobacillus</taxon>
    </lineage>
</organism>
<reference evidence="2" key="2">
    <citation type="submission" date="2021-04" db="EMBL/GenBank/DDBJ databases">
        <authorList>
            <person name="Gilroy R."/>
        </authorList>
    </citation>
    <scope>NUCLEOTIDE SEQUENCE</scope>
    <source>
        <strain evidence="2">F6-686</strain>
    </source>
</reference>
<proteinExistence type="predicted"/>
<keyword evidence="1" id="KW-1133">Transmembrane helix</keyword>
<name>A0A9E2KPE5_9LACO</name>
<keyword evidence="1" id="KW-0812">Transmembrane</keyword>
<gene>
    <name evidence="2" type="ORF">H9806_00135</name>
</gene>
<comment type="caution">
    <text evidence="2">The sequence shown here is derived from an EMBL/GenBank/DDBJ whole genome shotgun (WGS) entry which is preliminary data.</text>
</comment>
<keyword evidence="1" id="KW-0472">Membrane</keyword>
<sequence>YLQLGNFQLTSVALCTICGMLMNWILPKQAASEKALEAEKKEKEQKYFN</sequence>
<protein>
    <submittedName>
        <fullName evidence="2">Uracil permease</fullName>
    </submittedName>
</protein>
<dbReference type="Proteomes" id="UP000823844">
    <property type="component" value="Unassembled WGS sequence"/>
</dbReference>